<dbReference type="OrthoDB" id="10597196at2759"/>
<feature type="compositionally biased region" description="Low complexity" evidence="1">
    <location>
        <begin position="32"/>
        <end position="44"/>
    </location>
</feature>
<keyword evidence="4" id="KW-1185">Reference proteome</keyword>
<dbReference type="Proteomes" id="UP000800035">
    <property type="component" value="Unassembled WGS sequence"/>
</dbReference>
<keyword evidence="2" id="KW-0472">Membrane</keyword>
<accession>A0A6A5TJ61</accession>
<keyword evidence="2" id="KW-0812">Transmembrane</keyword>
<feature type="compositionally biased region" description="Low complexity" evidence="1">
    <location>
        <begin position="75"/>
        <end position="91"/>
    </location>
</feature>
<dbReference type="EMBL" id="ML977012">
    <property type="protein sequence ID" value="KAF1952204.1"/>
    <property type="molecule type" value="Genomic_DNA"/>
</dbReference>
<organism evidence="3 4">
    <name type="scientific">Byssothecium circinans</name>
    <dbReference type="NCBI Taxonomy" id="147558"/>
    <lineage>
        <taxon>Eukaryota</taxon>
        <taxon>Fungi</taxon>
        <taxon>Dikarya</taxon>
        <taxon>Ascomycota</taxon>
        <taxon>Pezizomycotina</taxon>
        <taxon>Dothideomycetes</taxon>
        <taxon>Pleosporomycetidae</taxon>
        <taxon>Pleosporales</taxon>
        <taxon>Massarineae</taxon>
        <taxon>Massarinaceae</taxon>
        <taxon>Byssothecium</taxon>
    </lineage>
</organism>
<protein>
    <submittedName>
        <fullName evidence="3">Uncharacterized protein</fullName>
    </submittedName>
</protein>
<evidence type="ECO:0000256" key="1">
    <source>
        <dbReference type="SAM" id="MobiDB-lite"/>
    </source>
</evidence>
<evidence type="ECO:0000313" key="4">
    <source>
        <dbReference type="Proteomes" id="UP000800035"/>
    </source>
</evidence>
<feature type="transmembrane region" description="Helical" evidence="2">
    <location>
        <begin position="171"/>
        <end position="189"/>
    </location>
</feature>
<reference evidence="3" key="1">
    <citation type="journal article" date="2020" name="Stud. Mycol.">
        <title>101 Dothideomycetes genomes: a test case for predicting lifestyles and emergence of pathogens.</title>
        <authorList>
            <person name="Haridas S."/>
            <person name="Albert R."/>
            <person name="Binder M."/>
            <person name="Bloem J."/>
            <person name="Labutti K."/>
            <person name="Salamov A."/>
            <person name="Andreopoulos B."/>
            <person name="Baker S."/>
            <person name="Barry K."/>
            <person name="Bills G."/>
            <person name="Bluhm B."/>
            <person name="Cannon C."/>
            <person name="Castanera R."/>
            <person name="Culley D."/>
            <person name="Daum C."/>
            <person name="Ezra D."/>
            <person name="Gonzalez J."/>
            <person name="Henrissat B."/>
            <person name="Kuo A."/>
            <person name="Liang C."/>
            <person name="Lipzen A."/>
            <person name="Lutzoni F."/>
            <person name="Magnuson J."/>
            <person name="Mondo S."/>
            <person name="Nolan M."/>
            <person name="Ohm R."/>
            <person name="Pangilinan J."/>
            <person name="Park H.-J."/>
            <person name="Ramirez L."/>
            <person name="Alfaro M."/>
            <person name="Sun H."/>
            <person name="Tritt A."/>
            <person name="Yoshinaga Y."/>
            <person name="Zwiers L.-H."/>
            <person name="Turgeon B."/>
            <person name="Goodwin S."/>
            <person name="Spatafora J."/>
            <person name="Crous P."/>
            <person name="Grigoriev I."/>
        </authorList>
    </citation>
    <scope>NUCLEOTIDE SEQUENCE</scope>
    <source>
        <strain evidence="3">CBS 675.92</strain>
    </source>
</reference>
<dbReference type="AlphaFoldDB" id="A0A6A5TJ61"/>
<keyword evidence="2" id="KW-1133">Transmembrane helix</keyword>
<sequence>MPVGSNSRKRSATGKTAPAKLAIAPPSLVGTPSVGAGPSASEASPPSPLSPRSPSSTPVHRDPIIQPVSSSSGASPTKVTPSPTSVSDPPTIVCTPSVDVGGAAPPGNEVAFSEEVYGPGEGALCVRCWTIHSTKMGGPFVYMWPAGSSTLIDATEEGNRGWRQQLTAKKFVLSAVAFGGALAAGSLAWDTPLHILLSKPHWGRYPVA</sequence>
<evidence type="ECO:0000313" key="3">
    <source>
        <dbReference type="EMBL" id="KAF1952204.1"/>
    </source>
</evidence>
<proteinExistence type="predicted"/>
<name>A0A6A5TJ61_9PLEO</name>
<gene>
    <name evidence="3" type="ORF">CC80DRAFT_495542</name>
</gene>
<feature type="region of interest" description="Disordered" evidence="1">
    <location>
        <begin position="1"/>
        <end position="94"/>
    </location>
</feature>
<evidence type="ECO:0000256" key="2">
    <source>
        <dbReference type="SAM" id="Phobius"/>
    </source>
</evidence>